<keyword evidence="1" id="KW-0175">Coiled coil</keyword>
<reference evidence="3" key="1">
    <citation type="submission" date="2020-11" db="EMBL/GenBank/DDBJ databases">
        <authorList>
            <person name="Tran Van P."/>
        </authorList>
    </citation>
    <scope>NUCLEOTIDE SEQUENCE</scope>
</reference>
<dbReference type="PANTHER" id="PTHR22091">
    <property type="entry name" value="COILED-COIL DOMAIN-CONTAINING PROTEIN 77"/>
    <property type="match status" value="1"/>
</dbReference>
<gene>
    <name evidence="3" type="ORF">DSTB1V02_LOCUS4147</name>
</gene>
<protein>
    <submittedName>
        <fullName evidence="3">Uncharacterized protein</fullName>
    </submittedName>
</protein>
<dbReference type="EMBL" id="LR900110">
    <property type="protein sequence ID" value="CAD7244247.1"/>
    <property type="molecule type" value="Genomic_DNA"/>
</dbReference>
<organism evidence="3">
    <name type="scientific">Darwinula stevensoni</name>
    <dbReference type="NCBI Taxonomy" id="69355"/>
    <lineage>
        <taxon>Eukaryota</taxon>
        <taxon>Metazoa</taxon>
        <taxon>Ecdysozoa</taxon>
        <taxon>Arthropoda</taxon>
        <taxon>Crustacea</taxon>
        <taxon>Oligostraca</taxon>
        <taxon>Ostracoda</taxon>
        <taxon>Podocopa</taxon>
        <taxon>Podocopida</taxon>
        <taxon>Darwinulocopina</taxon>
        <taxon>Darwinuloidea</taxon>
        <taxon>Darwinulidae</taxon>
        <taxon>Darwinula</taxon>
    </lineage>
</organism>
<dbReference type="OrthoDB" id="6351372at2759"/>
<evidence type="ECO:0000313" key="4">
    <source>
        <dbReference type="Proteomes" id="UP000677054"/>
    </source>
</evidence>
<feature type="region of interest" description="Disordered" evidence="2">
    <location>
        <begin position="247"/>
        <end position="283"/>
    </location>
</feature>
<name>A0A7R8X5M0_9CRUS</name>
<dbReference type="AlphaFoldDB" id="A0A7R8X5M0"/>
<feature type="coiled-coil region" evidence="1">
    <location>
        <begin position="46"/>
        <end position="73"/>
    </location>
</feature>
<dbReference type="EMBL" id="CAJPEV010000593">
    <property type="protein sequence ID" value="CAG0886766.1"/>
    <property type="molecule type" value="Genomic_DNA"/>
</dbReference>
<accession>A0A7R8X5M0</accession>
<sequence length="505" mass="58219">MMVVTFFRMTPQNLLDFYARKMSHFDKEQEDFLKEIQRLKVLIDKQFDLEDRLQQRENEISQLQDSLSDVQLMLYEEREHGLKLQAENDKFQIQALESRKKIDFLLALSGKTEEEVTYIMTKPPQSLVWKNKNGRARKAESESQGLCGTATVRGERRDTEDVQSLKLMMESLRTQLTSHAHLCREHKAAFEAERHVLRQEKEVVIQRNTQEVRRLSQQVKEIEEVLQGKLEQILGLQKKVRHLEGQLASHHDSVPPSSLLGQSATLPSRSRSHHNLADQSGNMQKQINDLKAKLQEARSQAENYKSQVLSLEAQLCQERENMLSLQESHQVRSKAMKEEVTLLRKKYEELDRRRRLESEGFRRDIADLRKQLVKVESQLVKAIVVGAADVDREDHAIQALLASAQRARQLQAQILRAVTIAVFKTSMHRPELSIVYRCIGWGREDSIFSHRDQRADLYPASIISRCGRKSNLAKSGGRTGKARSHILGRKAACCLGKLEYRRGSI</sequence>
<dbReference type="Proteomes" id="UP000677054">
    <property type="component" value="Unassembled WGS sequence"/>
</dbReference>
<evidence type="ECO:0000313" key="3">
    <source>
        <dbReference type="EMBL" id="CAD7244247.1"/>
    </source>
</evidence>
<keyword evidence="4" id="KW-1185">Reference proteome</keyword>
<feature type="coiled-coil region" evidence="1">
    <location>
        <begin position="205"/>
        <end position="239"/>
    </location>
</feature>
<evidence type="ECO:0000256" key="2">
    <source>
        <dbReference type="SAM" id="MobiDB-lite"/>
    </source>
</evidence>
<dbReference type="PANTHER" id="PTHR22091:SF1">
    <property type="entry name" value="COILED-COIL DOMAIN-CONTAINING PROTEIN 77"/>
    <property type="match status" value="1"/>
</dbReference>
<proteinExistence type="predicted"/>
<dbReference type="InterPro" id="IPR037696">
    <property type="entry name" value="CCDC77"/>
</dbReference>
<evidence type="ECO:0000256" key="1">
    <source>
        <dbReference type="SAM" id="Coils"/>
    </source>
</evidence>
<feature type="compositionally biased region" description="Polar residues" evidence="2">
    <location>
        <begin position="255"/>
        <end position="269"/>
    </location>
</feature>